<name>A0A7W7VA78_9ACTN</name>
<proteinExistence type="predicted"/>
<reference evidence="2 3" key="1">
    <citation type="submission" date="2020-08" db="EMBL/GenBank/DDBJ databases">
        <title>Genomic Encyclopedia of Type Strains, Phase III (KMG-III): the genomes of soil and plant-associated and newly described type strains.</title>
        <authorList>
            <person name="Whitman W."/>
        </authorList>
    </citation>
    <scope>NUCLEOTIDE SEQUENCE [LARGE SCALE GENOMIC DNA]</scope>
    <source>
        <strain evidence="2 3">CECT 3273</strain>
    </source>
</reference>
<dbReference type="RefSeq" id="WP_184828220.1">
    <property type="nucleotide sequence ID" value="NZ_BMTK01000055.1"/>
</dbReference>
<evidence type="ECO:0000256" key="1">
    <source>
        <dbReference type="SAM" id="MobiDB-lite"/>
    </source>
</evidence>
<evidence type="ECO:0000313" key="2">
    <source>
        <dbReference type="EMBL" id="MBB4902716.1"/>
    </source>
</evidence>
<evidence type="ECO:0000313" key="3">
    <source>
        <dbReference type="Proteomes" id="UP000579523"/>
    </source>
</evidence>
<keyword evidence="2" id="KW-0251">Elongation factor</keyword>
<keyword evidence="2" id="KW-0648">Protein biosynthesis</keyword>
<feature type="region of interest" description="Disordered" evidence="1">
    <location>
        <begin position="23"/>
        <end position="47"/>
    </location>
</feature>
<dbReference type="AlphaFoldDB" id="A0A7W7VA78"/>
<comment type="caution">
    <text evidence="2">The sequence shown here is derived from an EMBL/GenBank/DDBJ whole genome shotgun (WGS) entry which is preliminary data.</text>
</comment>
<accession>A0A7W7VA78</accession>
<dbReference type="Proteomes" id="UP000579523">
    <property type="component" value="Unassembled WGS sequence"/>
</dbReference>
<protein>
    <submittedName>
        <fullName evidence="2">Transcription elongation factor Elf1</fullName>
    </submittedName>
</protein>
<sequence>MDPGSREADAEVWADASGAHVAKPGSWRTPGVPQGRTYDPGRDVEHPGSEVYFPPVPNGLDYLLSVVEHLEAGTERVSARALKYAVLHLAAGTEVLLKARLQLEHWSLVFSDPAKAKRAELESGSLLSCGPDETIQRLRDIAEVQITEKDRKALSRLAKDRNALQHYGLFGQSANARAVESRAAEVLDFLIRFVDEDLLPALPLEEAEAAQSDLERIRSGLAEIEGFVKQRMQRLRAELHALRDRTLQCPDCRQWALVVEPTQAQGAARASRCRFCGMSRDAEDIALIYGVEILGRDPGMPDLLTGLTATEHCPHCEVESLVEGARFAADPDTPMAFCFQCARLQPALAVCMGCGHSFRPADGAASCENCTTSTSPHQAP</sequence>
<dbReference type="GO" id="GO:0003746">
    <property type="term" value="F:translation elongation factor activity"/>
    <property type="evidence" value="ECO:0007669"/>
    <property type="project" value="UniProtKB-KW"/>
</dbReference>
<keyword evidence="3" id="KW-1185">Reference proteome</keyword>
<organism evidence="2 3">
    <name type="scientific">Streptomyces griseomycini</name>
    <dbReference type="NCBI Taxonomy" id="66895"/>
    <lineage>
        <taxon>Bacteria</taxon>
        <taxon>Bacillati</taxon>
        <taxon>Actinomycetota</taxon>
        <taxon>Actinomycetes</taxon>
        <taxon>Kitasatosporales</taxon>
        <taxon>Streptomycetaceae</taxon>
        <taxon>Streptomyces</taxon>
    </lineage>
</organism>
<gene>
    <name evidence="2" type="ORF">FHS37_006813</name>
</gene>
<dbReference type="EMBL" id="JACHJI010000018">
    <property type="protein sequence ID" value="MBB4902716.1"/>
    <property type="molecule type" value="Genomic_DNA"/>
</dbReference>